<dbReference type="OrthoDB" id="310895at2759"/>
<feature type="domain" description="Aldehyde dehydrogenase" evidence="7">
    <location>
        <begin position="27"/>
        <end position="474"/>
    </location>
</feature>
<organism evidence="8 9">
    <name type="scientific">Aspergillus bertholletiae</name>
    <dbReference type="NCBI Taxonomy" id="1226010"/>
    <lineage>
        <taxon>Eukaryota</taxon>
        <taxon>Fungi</taxon>
        <taxon>Dikarya</taxon>
        <taxon>Ascomycota</taxon>
        <taxon>Pezizomycotina</taxon>
        <taxon>Eurotiomycetes</taxon>
        <taxon>Eurotiomycetidae</taxon>
        <taxon>Eurotiales</taxon>
        <taxon>Aspergillaceae</taxon>
        <taxon>Aspergillus</taxon>
        <taxon>Aspergillus subgen. Circumdati</taxon>
    </lineage>
</organism>
<evidence type="ECO:0000256" key="5">
    <source>
        <dbReference type="PROSITE-ProRule" id="PRU10007"/>
    </source>
</evidence>
<dbReference type="InterPro" id="IPR015590">
    <property type="entry name" value="Aldehyde_DH_dom"/>
</dbReference>
<dbReference type="InterPro" id="IPR016161">
    <property type="entry name" value="Ald_DH/histidinol_DH"/>
</dbReference>
<dbReference type="CDD" id="cd07106">
    <property type="entry name" value="ALDH_AldA-AAD23400"/>
    <property type="match status" value="1"/>
</dbReference>
<sequence>MTISIDKKIDIKANYVQIINGQSVPTSETRNAVNPANLEALPAVPVATQKNLDDAVAAAKTAFETWSEVPYEERRAAVLAFADAVEAHQKEFEELLTTEQGKPIPQAQGEVIAAIEWLRGMSSIPLPEETVEDNSNRTVVTRYVPLGVVGAIIPWNFPLLLATGKIGPALLTGNVIIIKPSPFTPYGGLKLVELAQQFFPPGVVQSLTGDDSLGPWMTSHPGIDKISFTGSTTTGKLVLQSASKTLKRVTLELGGNDPAIVFPDVDIDKVAEKVAFFAFLNSGQICLNLKRIYIHESIYDEFRDALVKHVQAYTIGDGSQQGISHGPLQNAMQYERVKTFFDDIEKQGWKVAVGGKVEPSSGHFITPTIIDRPAENSRIVVEEPFGPIVPLLSWKDEKEVVARANNTKMGLGASIWCNDLAKAQSMARQMQAGTVWINDHFNLSPMAPFAGHKESGIGCEWGLNGLKAFCSVQTLFLNKKIIS</sequence>
<dbReference type="SUPFAM" id="SSF53720">
    <property type="entry name" value="ALDH-like"/>
    <property type="match status" value="1"/>
</dbReference>
<accession>A0A5N7BBE6</accession>
<dbReference type="Gene3D" id="3.40.605.10">
    <property type="entry name" value="Aldehyde Dehydrogenase, Chain A, domain 1"/>
    <property type="match status" value="1"/>
</dbReference>
<keyword evidence="2 6" id="KW-0560">Oxidoreductase</keyword>
<dbReference type="AlphaFoldDB" id="A0A5N7BBE6"/>
<dbReference type="Gene3D" id="3.40.309.10">
    <property type="entry name" value="Aldehyde Dehydrogenase, Chain A, domain 2"/>
    <property type="match status" value="1"/>
</dbReference>
<keyword evidence="9" id="KW-1185">Reference proteome</keyword>
<dbReference type="FunFam" id="3.40.605.10:FF:000007">
    <property type="entry name" value="NAD/NADP-dependent betaine aldehyde dehydrogenase"/>
    <property type="match status" value="1"/>
</dbReference>
<dbReference type="PROSITE" id="PS00070">
    <property type="entry name" value="ALDEHYDE_DEHYDR_CYS"/>
    <property type="match status" value="1"/>
</dbReference>
<dbReference type="EMBL" id="ML736199">
    <property type="protein sequence ID" value="KAE8379050.1"/>
    <property type="molecule type" value="Genomic_DNA"/>
</dbReference>
<evidence type="ECO:0000313" key="8">
    <source>
        <dbReference type="EMBL" id="KAE8379050.1"/>
    </source>
</evidence>
<evidence type="ECO:0000256" key="2">
    <source>
        <dbReference type="ARBA" id="ARBA00023002"/>
    </source>
</evidence>
<dbReference type="PANTHER" id="PTHR11699">
    <property type="entry name" value="ALDEHYDE DEHYDROGENASE-RELATED"/>
    <property type="match status" value="1"/>
</dbReference>
<dbReference type="GO" id="GO:0004029">
    <property type="term" value="F:aldehyde dehydrogenase (NAD+) activity"/>
    <property type="evidence" value="ECO:0007669"/>
    <property type="project" value="UniProtKB-EC"/>
</dbReference>
<evidence type="ECO:0000259" key="7">
    <source>
        <dbReference type="Pfam" id="PF00171"/>
    </source>
</evidence>
<dbReference type="Proteomes" id="UP000326198">
    <property type="component" value="Unassembled WGS sequence"/>
</dbReference>
<evidence type="ECO:0000256" key="4">
    <source>
        <dbReference type="ARBA" id="ARBA00049194"/>
    </source>
</evidence>
<reference evidence="8 9" key="1">
    <citation type="submission" date="2019-04" db="EMBL/GenBank/DDBJ databases">
        <title>Friends and foes A comparative genomics studyof 23 Aspergillus species from section Flavi.</title>
        <authorList>
            <consortium name="DOE Joint Genome Institute"/>
            <person name="Kjaerbolling I."/>
            <person name="Vesth T."/>
            <person name="Frisvad J.C."/>
            <person name="Nybo J.L."/>
            <person name="Theobald S."/>
            <person name="Kildgaard S."/>
            <person name="Isbrandt T."/>
            <person name="Kuo A."/>
            <person name="Sato A."/>
            <person name="Lyhne E.K."/>
            <person name="Kogle M.E."/>
            <person name="Wiebenga A."/>
            <person name="Kun R.S."/>
            <person name="Lubbers R.J."/>
            <person name="Makela M.R."/>
            <person name="Barry K."/>
            <person name="Chovatia M."/>
            <person name="Clum A."/>
            <person name="Daum C."/>
            <person name="Haridas S."/>
            <person name="He G."/>
            <person name="LaButti K."/>
            <person name="Lipzen A."/>
            <person name="Mondo S."/>
            <person name="Riley R."/>
            <person name="Salamov A."/>
            <person name="Simmons B.A."/>
            <person name="Magnuson J.K."/>
            <person name="Henrissat B."/>
            <person name="Mortensen U.H."/>
            <person name="Larsen T.O."/>
            <person name="Devries R.P."/>
            <person name="Grigoriev I.V."/>
            <person name="Machida M."/>
            <person name="Baker S.E."/>
            <person name="Andersen M.R."/>
        </authorList>
    </citation>
    <scope>NUCLEOTIDE SEQUENCE [LARGE SCALE GENOMIC DNA]</scope>
    <source>
        <strain evidence="8 9">IBT 29228</strain>
    </source>
</reference>
<dbReference type="InterPro" id="IPR016160">
    <property type="entry name" value="Ald_DH_CS_CYS"/>
</dbReference>
<dbReference type="EC" id="1.2.1.3" evidence="3"/>
<comment type="similarity">
    <text evidence="1 6">Belongs to the aldehyde dehydrogenase family.</text>
</comment>
<dbReference type="InterPro" id="IPR044086">
    <property type="entry name" value="LUC3-like"/>
</dbReference>
<gene>
    <name evidence="8" type="ORF">BDV26DRAFT_280574</name>
</gene>
<protein>
    <recommendedName>
        <fullName evidence="3">aldehyde dehydrogenase (NAD(+))</fullName>
        <ecNumber evidence="3">1.2.1.3</ecNumber>
    </recommendedName>
</protein>
<dbReference type="FunFam" id="3.40.309.10:FF:000009">
    <property type="entry name" value="Aldehyde dehydrogenase A"/>
    <property type="match status" value="1"/>
</dbReference>
<dbReference type="InterPro" id="IPR016163">
    <property type="entry name" value="Ald_DH_C"/>
</dbReference>
<name>A0A5N7BBE6_9EURO</name>
<dbReference type="Pfam" id="PF00171">
    <property type="entry name" value="Aldedh"/>
    <property type="match status" value="1"/>
</dbReference>
<evidence type="ECO:0000313" key="9">
    <source>
        <dbReference type="Proteomes" id="UP000326198"/>
    </source>
</evidence>
<evidence type="ECO:0000256" key="1">
    <source>
        <dbReference type="ARBA" id="ARBA00009986"/>
    </source>
</evidence>
<comment type="catalytic activity">
    <reaction evidence="4">
        <text>an aldehyde + NAD(+) + H2O = a carboxylate + NADH + 2 H(+)</text>
        <dbReference type="Rhea" id="RHEA:16185"/>
        <dbReference type="ChEBI" id="CHEBI:15377"/>
        <dbReference type="ChEBI" id="CHEBI:15378"/>
        <dbReference type="ChEBI" id="CHEBI:17478"/>
        <dbReference type="ChEBI" id="CHEBI:29067"/>
        <dbReference type="ChEBI" id="CHEBI:57540"/>
        <dbReference type="ChEBI" id="CHEBI:57945"/>
        <dbReference type="EC" id="1.2.1.3"/>
    </reaction>
</comment>
<feature type="active site" evidence="5">
    <location>
        <position position="252"/>
    </location>
</feature>
<dbReference type="InterPro" id="IPR029510">
    <property type="entry name" value="Ald_DH_CS_GLU"/>
</dbReference>
<dbReference type="InterPro" id="IPR016162">
    <property type="entry name" value="Ald_DH_N"/>
</dbReference>
<dbReference type="PROSITE" id="PS00687">
    <property type="entry name" value="ALDEHYDE_DEHYDR_GLU"/>
    <property type="match status" value="1"/>
</dbReference>
<evidence type="ECO:0000256" key="6">
    <source>
        <dbReference type="RuleBase" id="RU003345"/>
    </source>
</evidence>
<evidence type="ECO:0000256" key="3">
    <source>
        <dbReference type="ARBA" id="ARBA00024226"/>
    </source>
</evidence>
<proteinExistence type="inferred from homology"/>